<reference evidence="3 4" key="2">
    <citation type="submission" date="2015-05" db="EMBL/GenBank/DDBJ databases">
        <authorList>
            <person name="Morales-Cruz A."/>
            <person name="Amrine K.C."/>
            <person name="Cantu D."/>
        </authorList>
    </citation>
    <scope>NUCLEOTIDE SEQUENCE [LARGE SCALE GENOMIC DNA]</scope>
    <source>
        <strain evidence="3">UCRPC4</strain>
    </source>
</reference>
<comment type="caution">
    <text evidence="3">The sequence shown here is derived from an EMBL/GenBank/DDBJ whole genome shotgun (WGS) entry which is preliminary data.</text>
</comment>
<feature type="region of interest" description="Disordered" evidence="2">
    <location>
        <begin position="1"/>
        <end position="113"/>
    </location>
</feature>
<protein>
    <submittedName>
        <fullName evidence="3">Uncharacterized protein</fullName>
    </submittedName>
</protein>
<proteinExistence type="predicted"/>
<feature type="coiled-coil region" evidence="1">
    <location>
        <begin position="149"/>
        <end position="211"/>
    </location>
</feature>
<keyword evidence="1" id="KW-0175">Coiled coil</keyword>
<sequence>MGQFDGAEKAIGYSSTMDKQMTSQSGTDNYHTGHGMFGAASNKTSFNSNQPFVSTPPTPKGEDKCASAPQNKMVYTPRQFGNPVSSPLKVPSTSNSFTSNRSESEDSFDPYPRYNDERSIMPLPKPNKQVAQFQDASPPAPTCDHAQVVASLSEQNNKLAVHNHSLENERHQLYQTINTIIREKNALMHSLDVVTFNHRRLEKQLEQCRKELGNMSYHKQLMEDDIRKGLVEDSARRQQLGQENFNLRLAFNNLMSEHEEARIILRKLGRHI</sequence>
<dbReference type="AlphaFoldDB" id="A0A0G2FW16"/>
<accession>A0A0G2FW16</accession>
<feature type="compositionally biased region" description="Polar residues" evidence="2">
    <location>
        <begin position="91"/>
        <end position="101"/>
    </location>
</feature>
<feature type="compositionally biased region" description="Polar residues" evidence="2">
    <location>
        <begin position="41"/>
        <end position="53"/>
    </location>
</feature>
<evidence type="ECO:0000256" key="2">
    <source>
        <dbReference type="SAM" id="MobiDB-lite"/>
    </source>
</evidence>
<keyword evidence="4" id="KW-1185">Reference proteome</keyword>
<organism evidence="3 4">
    <name type="scientific">Phaeomoniella chlamydospora</name>
    <name type="common">Phaeoacremonium chlamydosporum</name>
    <dbReference type="NCBI Taxonomy" id="158046"/>
    <lineage>
        <taxon>Eukaryota</taxon>
        <taxon>Fungi</taxon>
        <taxon>Dikarya</taxon>
        <taxon>Ascomycota</taxon>
        <taxon>Pezizomycotina</taxon>
        <taxon>Eurotiomycetes</taxon>
        <taxon>Chaetothyriomycetidae</taxon>
        <taxon>Phaeomoniellales</taxon>
        <taxon>Phaeomoniellaceae</taxon>
        <taxon>Phaeomoniella</taxon>
    </lineage>
</organism>
<dbReference type="Proteomes" id="UP000053317">
    <property type="component" value="Unassembled WGS sequence"/>
</dbReference>
<dbReference type="EMBL" id="LCWF01000169">
    <property type="protein sequence ID" value="KKY16018.1"/>
    <property type="molecule type" value="Genomic_DNA"/>
</dbReference>
<feature type="compositionally biased region" description="Polar residues" evidence="2">
    <location>
        <begin position="13"/>
        <end position="30"/>
    </location>
</feature>
<evidence type="ECO:0000256" key="1">
    <source>
        <dbReference type="SAM" id="Coils"/>
    </source>
</evidence>
<name>A0A0G2FW16_PHACM</name>
<evidence type="ECO:0000313" key="3">
    <source>
        <dbReference type="EMBL" id="KKY16018.1"/>
    </source>
</evidence>
<evidence type="ECO:0000313" key="4">
    <source>
        <dbReference type="Proteomes" id="UP000053317"/>
    </source>
</evidence>
<reference evidence="3 4" key="1">
    <citation type="submission" date="2015-05" db="EMBL/GenBank/DDBJ databases">
        <title>Distinctive expansion of gene families associated with plant cell wall degradation and secondary metabolism in the genomes of grapevine trunk pathogens.</title>
        <authorList>
            <person name="Lawrence D.P."/>
            <person name="Travadon R."/>
            <person name="Rolshausen P.E."/>
            <person name="Baumgartner K."/>
        </authorList>
    </citation>
    <scope>NUCLEOTIDE SEQUENCE [LARGE SCALE GENOMIC DNA]</scope>
    <source>
        <strain evidence="3">UCRPC4</strain>
    </source>
</reference>
<gene>
    <name evidence="3" type="ORF">UCRPC4_g06029</name>
</gene>